<feature type="coiled-coil region" evidence="1">
    <location>
        <begin position="59"/>
        <end position="93"/>
    </location>
</feature>
<proteinExistence type="predicted"/>
<dbReference type="RefSeq" id="WP_073355500.1">
    <property type="nucleotide sequence ID" value="NZ_FRBU01000056.1"/>
</dbReference>
<name>A0A1M7KRC4_9FLAO</name>
<accession>A0A1M7KRC4</accession>
<evidence type="ECO:0000313" key="3">
    <source>
        <dbReference type="Proteomes" id="UP000184260"/>
    </source>
</evidence>
<evidence type="ECO:0000256" key="1">
    <source>
        <dbReference type="SAM" id="Coils"/>
    </source>
</evidence>
<evidence type="ECO:0000313" key="2">
    <source>
        <dbReference type="EMBL" id="SHM67574.1"/>
    </source>
</evidence>
<reference evidence="3" key="1">
    <citation type="submission" date="2016-11" db="EMBL/GenBank/DDBJ databases">
        <authorList>
            <person name="Varghese N."/>
            <person name="Submissions S."/>
        </authorList>
    </citation>
    <scope>NUCLEOTIDE SEQUENCE [LARGE SCALE GENOMIC DNA]</scope>
    <source>
        <strain evidence="3">DSM 3661</strain>
    </source>
</reference>
<dbReference type="EMBL" id="FRBU01000056">
    <property type="protein sequence ID" value="SHM67574.1"/>
    <property type="molecule type" value="Genomic_DNA"/>
</dbReference>
<dbReference type="OrthoDB" id="1356486at2"/>
<keyword evidence="1" id="KW-0175">Coiled coil</keyword>
<protein>
    <submittedName>
        <fullName evidence="2">Uncharacterized protein</fullName>
    </submittedName>
</protein>
<gene>
    <name evidence="2" type="ORF">SAMN05443669_10562</name>
</gene>
<sequence length="196" mass="22203">MIKKYFTSKNFYVEFCNFFENSFNQIFKKLVLLCFTLLTTLLTAQVSKSNDKTPQVMEVKSLIAAMKKSEQNLRSANSESKRLENLLNDVQQTIYFYSGKVKSYGNKPNSLFTDASSLSSIASSNISVENIEILTVKIDDTADLNIPIDLSVLSNFSKLNYVYILSNISTTDTSIIKLIKNINPGYTVFYKIDKSE</sequence>
<dbReference type="Proteomes" id="UP000184260">
    <property type="component" value="Unassembled WGS sequence"/>
</dbReference>
<dbReference type="AlphaFoldDB" id="A0A1M7KRC4"/>
<keyword evidence="3" id="KW-1185">Reference proteome</keyword>
<organism evidence="2 3">
    <name type="scientific">Flavobacterium xanthum</name>
    <dbReference type="NCBI Taxonomy" id="69322"/>
    <lineage>
        <taxon>Bacteria</taxon>
        <taxon>Pseudomonadati</taxon>
        <taxon>Bacteroidota</taxon>
        <taxon>Flavobacteriia</taxon>
        <taxon>Flavobacteriales</taxon>
        <taxon>Flavobacteriaceae</taxon>
        <taxon>Flavobacterium</taxon>
    </lineage>
</organism>